<feature type="transmembrane region" description="Helical" evidence="2">
    <location>
        <begin position="90"/>
        <end position="106"/>
    </location>
</feature>
<gene>
    <name evidence="3" type="ORF">QFZ22_002851</name>
</gene>
<evidence type="ECO:0000256" key="2">
    <source>
        <dbReference type="SAM" id="Phobius"/>
    </source>
</evidence>
<dbReference type="EMBL" id="JAUSZV010000005">
    <property type="protein sequence ID" value="MDQ0906866.1"/>
    <property type="molecule type" value="Genomic_DNA"/>
</dbReference>
<keyword evidence="2" id="KW-0472">Membrane</keyword>
<comment type="caution">
    <text evidence="3">The sequence shown here is derived from an EMBL/GenBank/DDBJ whole genome shotgun (WGS) entry which is preliminary data.</text>
</comment>
<evidence type="ECO:0000313" key="3">
    <source>
        <dbReference type="EMBL" id="MDQ0906866.1"/>
    </source>
</evidence>
<evidence type="ECO:0000313" key="4">
    <source>
        <dbReference type="Proteomes" id="UP001234216"/>
    </source>
</evidence>
<feature type="transmembrane region" description="Helical" evidence="2">
    <location>
        <begin position="112"/>
        <end position="130"/>
    </location>
</feature>
<keyword evidence="2" id="KW-1133">Transmembrane helix</keyword>
<dbReference type="InterPro" id="IPR046096">
    <property type="entry name" value="DUF6114"/>
</dbReference>
<protein>
    <recommendedName>
        <fullName evidence="5">Integral membrane protein</fullName>
    </recommendedName>
</protein>
<accession>A0AAW8FC73</accession>
<name>A0AAW8FC73_9ACTN</name>
<feature type="region of interest" description="Disordered" evidence="1">
    <location>
        <begin position="136"/>
        <end position="181"/>
    </location>
</feature>
<feature type="transmembrane region" description="Helical" evidence="2">
    <location>
        <begin position="29"/>
        <end position="49"/>
    </location>
</feature>
<evidence type="ECO:0000256" key="1">
    <source>
        <dbReference type="SAM" id="MobiDB-lite"/>
    </source>
</evidence>
<dbReference type="Pfam" id="PF19609">
    <property type="entry name" value="DUF6114"/>
    <property type="match status" value="1"/>
</dbReference>
<organism evidence="3 4">
    <name type="scientific">Streptomyces canus</name>
    <dbReference type="NCBI Taxonomy" id="58343"/>
    <lineage>
        <taxon>Bacteria</taxon>
        <taxon>Bacillati</taxon>
        <taxon>Actinomycetota</taxon>
        <taxon>Actinomycetes</taxon>
        <taxon>Kitasatosporales</taxon>
        <taxon>Streptomycetaceae</taxon>
        <taxon>Streptomyces</taxon>
        <taxon>Streptomyces aurantiacus group</taxon>
    </lineage>
</organism>
<feature type="compositionally biased region" description="Basic and acidic residues" evidence="1">
    <location>
        <begin position="136"/>
        <end position="151"/>
    </location>
</feature>
<reference evidence="3" key="1">
    <citation type="submission" date="2023-07" db="EMBL/GenBank/DDBJ databases">
        <title>Comparative genomics of wheat-associated soil bacteria to identify genetic determinants of phenazine resistance.</title>
        <authorList>
            <person name="Mouncey N."/>
        </authorList>
    </citation>
    <scope>NUCLEOTIDE SEQUENCE</scope>
    <source>
        <strain evidence="3">V4I22</strain>
    </source>
</reference>
<feature type="transmembrane region" description="Helical" evidence="2">
    <location>
        <begin position="61"/>
        <end position="83"/>
    </location>
</feature>
<dbReference type="AlphaFoldDB" id="A0AAW8FC73"/>
<keyword evidence="2" id="KW-0812">Transmembrane</keyword>
<sequence>MESQEPVSGREPEGVRQPVARQDAFTRWVYGRPFFGGLWLTLGGAWILLTMKASVKVVLHVGMQGVAGYLLPTLMVLLGLLILFSPDQRLFYSITGVLISMGTWVTSNLGGFMVGLLLGVTGSVLTFGWLPDQDPRVSRRERRERDREAERSATGTDPGQPGPAAATAQAGMVSGTPQATQ</sequence>
<dbReference type="RefSeq" id="WP_306974990.1">
    <property type="nucleotide sequence ID" value="NZ_JAUSZV010000005.1"/>
</dbReference>
<dbReference type="Proteomes" id="UP001234216">
    <property type="component" value="Unassembled WGS sequence"/>
</dbReference>
<feature type="compositionally biased region" description="Low complexity" evidence="1">
    <location>
        <begin position="153"/>
        <end position="171"/>
    </location>
</feature>
<evidence type="ECO:0008006" key="5">
    <source>
        <dbReference type="Google" id="ProtNLM"/>
    </source>
</evidence>
<proteinExistence type="predicted"/>